<evidence type="ECO:0000256" key="3">
    <source>
        <dbReference type="ARBA" id="ARBA00022833"/>
    </source>
</evidence>
<comment type="caution">
    <text evidence="6">The sequence shown here is derived from an EMBL/GenBank/DDBJ whole genome shotgun (WGS) entry which is preliminary data.</text>
</comment>
<dbReference type="Pfam" id="PF04828">
    <property type="entry name" value="GFA"/>
    <property type="match status" value="1"/>
</dbReference>
<dbReference type="RefSeq" id="WP_132700817.1">
    <property type="nucleotide sequence ID" value="NZ_SLZR01000004.1"/>
</dbReference>
<dbReference type="InterPro" id="IPR006913">
    <property type="entry name" value="CENP-V/GFA"/>
</dbReference>
<reference evidence="6 7" key="1">
    <citation type="submission" date="2019-03" db="EMBL/GenBank/DDBJ databases">
        <title>Genomic Encyclopedia of Archaeal and Bacterial Type Strains, Phase II (KMG-II): from individual species to whole genera.</title>
        <authorList>
            <person name="Goeker M."/>
        </authorList>
    </citation>
    <scope>NUCLEOTIDE SEQUENCE [LARGE SCALE GENOMIC DNA]</scope>
    <source>
        <strain evidence="6 7">DSM 15388</strain>
    </source>
</reference>
<keyword evidence="7" id="KW-1185">Reference proteome</keyword>
<dbReference type="PANTHER" id="PTHR33337">
    <property type="entry name" value="GFA DOMAIN-CONTAINING PROTEIN"/>
    <property type="match status" value="1"/>
</dbReference>
<gene>
    <name evidence="6" type="ORF">BCF53_104142</name>
</gene>
<dbReference type="OrthoDB" id="9786619at2"/>
<name>A0A4R3IBZ7_9GAMM</name>
<dbReference type="PROSITE" id="PS51891">
    <property type="entry name" value="CENP_V_GFA"/>
    <property type="match status" value="1"/>
</dbReference>
<evidence type="ECO:0000256" key="1">
    <source>
        <dbReference type="ARBA" id="ARBA00005495"/>
    </source>
</evidence>
<evidence type="ECO:0000313" key="6">
    <source>
        <dbReference type="EMBL" id="TCS42038.1"/>
    </source>
</evidence>
<dbReference type="GO" id="GO:0016846">
    <property type="term" value="F:carbon-sulfur lyase activity"/>
    <property type="evidence" value="ECO:0007669"/>
    <property type="project" value="InterPro"/>
</dbReference>
<keyword evidence="3" id="KW-0862">Zinc</keyword>
<dbReference type="Proteomes" id="UP000295793">
    <property type="component" value="Unassembled WGS sequence"/>
</dbReference>
<evidence type="ECO:0000313" key="7">
    <source>
        <dbReference type="Proteomes" id="UP000295793"/>
    </source>
</evidence>
<protein>
    <recommendedName>
        <fullName evidence="5">CENP-V/GFA domain-containing protein</fullName>
    </recommendedName>
</protein>
<evidence type="ECO:0000256" key="2">
    <source>
        <dbReference type="ARBA" id="ARBA00022723"/>
    </source>
</evidence>
<evidence type="ECO:0000259" key="5">
    <source>
        <dbReference type="PROSITE" id="PS51891"/>
    </source>
</evidence>
<evidence type="ECO:0000256" key="4">
    <source>
        <dbReference type="ARBA" id="ARBA00023239"/>
    </source>
</evidence>
<proteinExistence type="inferred from homology"/>
<organism evidence="6 7">
    <name type="scientific">Reinekea marinisedimentorum</name>
    <dbReference type="NCBI Taxonomy" id="230495"/>
    <lineage>
        <taxon>Bacteria</taxon>
        <taxon>Pseudomonadati</taxon>
        <taxon>Pseudomonadota</taxon>
        <taxon>Gammaproteobacteria</taxon>
        <taxon>Oceanospirillales</taxon>
        <taxon>Saccharospirillaceae</taxon>
        <taxon>Reinekea</taxon>
    </lineage>
</organism>
<keyword evidence="2" id="KW-0479">Metal-binding</keyword>
<sequence>MSYPVEGSCQCGQVTFKIHEAPKMVIACHCKECQKLATAPYSVTAVIDYDKIEFSGELKEWSRPADSGNTSTAAFCPDCGNRLYHYNPADKATLKLKLKPVGLKDDAFYKPTVHVWTDEKQNWVEIPEGVKTFAKQP</sequence>
<dbReference type="EMBL" id="SLZR01000004">
    <property type="protein sequence ID" value="TCS42038.1"/>
    <property type="molecule type" value="Genomic_DNA"/>
</dbReference>
<dbReference type="Gene3D" id="3.90.1590.10">
    <property type="entry name" value="glutathione-dependent formaldehyde- activating enzyme (gfa)"/>
    <property type="match status" value="1"/>
</dbReference>
<accession>A0A4R3IBZ7</accession>
<keyword evidence="4" id="KW-0456">Lyase</keyword>
<dbReference type="AlphaFoldDB" id="A0A4R3IBZ7"/>
<dbReference type="SUPFAM" id="SSF51316">
    <property type="entry name" value="Mss4-like"/>
    <property type="match status" value="1"/>
</dbReference>
<dbReference type="PANTHER" id="PTHR33337:SF40">
    <property type="entry name" value="CENP-V_GFA DOMAIN-CONTAINING PROTEIN-RELATED"/>
    <property type="match status" value="1"/>
</dbReference>
<feature type="domain" description="CENP-V/GFA" evidence="5">
    <location>
        <begin position="5"/>
        <end position="110"/>
    </location>
</feature>
<comment type="similarity">
    <text evidence="1">Belongs to the Gfa family.</text>
</comment>
<dbReference type="GO" id="GO:0046872">
    <property type="term" value="F:metal ion binding"/>
    <property type="evidence" value="ECO:0007669"/>
    <property type="project" value="UniProtKB-KW"/>
</dbReference>
<dbReference type="InterPro" id="IPR011057">
    <property type="entry name" value="Mss4-like_sf"/>
</dbReference>